<dbReference type="Proteomes" id="UP000054538">
    <property type="component" value="Unassembled WGS sequence"/>
</dbReference>
<sequence>MSLNSGYFSMRAFAGHHSLYSEFKSPYGAGNDRREKHNAATTAEGFIQIIFDAVVHSFIKAMFHNGIVVGDVAEEGHLGLDS</sequence>
<organism evidence="1 2">
    <name type="scientific">Paxillus rubicundulus Ve08.2h10</name>
    <dbReference type="NCBI Taxonomy" id="930991"/>
    <lineage>
        <taxon>Eukaryota</taxon>
        <taxon>Fungi</taxon>
        <taxon>Dikarya</taxon>
        <taxon>Basidiomycota</taxon>
        <taxon>Agaricomycotina</taxon>
        <taxon>Agaricomycetes</taxon>
        <taxon>Agaricomycetidae</taxon>
        <taxon>Boletales</taxon>
        <taxon>Paxilineae</taxon>
        <taxon>Paxillaceae</taxon>
        <taxon>Paxillus</taxon>
    </lineage>
</organism>
<dbReference type="AlphaFoldDB" id="A0A0D0E7K2"/>
<keyword evidence="2" id="KW-1185">Reference proteome</keyword>
<evidence type="ECO:0000313" key="1">
    <source>
        <dbReference type="EMBL" id="KIK94090.1"/>
    </source>
</evidence>
<reference evidence="1 2" key="1">
    <citation type="submission" date="2014-04" db="EMBL/GenBank/DDBJ databases">
        <authorList>
            <consortium name="DOE Joint Genome Institute"/>
            <person name="Kuo A."/>
            <person name="Kohler A."/>
            <person name="Jargeat P."/>
            <person name="Nagy L.G."/>
            <person name="Floudas D."/>
            <person name="Copeland A."/>
            <person name="Barry K.W."/>
            <person name="Cichocki N."/>
            <person name="Veneault-Fourrey C."/>
            <person name="LaButti K."/>
            <person name="Lindquist E.A."/>
            <person name="Lipzen A."/>
            <person name="Lundell T."/>
            <person name="Morin E."/>
            <person name="Murat C."/>
            <person name="Sun H."/>
            <person name="Tunlid A."/>
            <person name="Henrissat B."/>
            <person name="Grigoriev I.V."/>
            <person name="Hibbett D.S."/>
            <person name="Martin F."/>
            <person name="Nordberg H.P."/>
            <person name="Cantor M.N."/>
            <person name="Hua S.X."/>
        </authorList>
    </citation>
    <scope>NUCLEOTIDE SEQUENCE [LARGE SCALE GENOMIC DNA]</scope>
    <source>
        <strain evidence="1 2">Ve08.2h10</strain>
    </source>
</reference>
<accession>A0A0D0E7K2</accession>
<proteinExistence type="predicted"/>
<dbReference type="HOGENOM" id="CLU_2558954_0_0_1"/>
<protein>
    <submittedName>
        <fullName evidence="1">Uncharacterized protein</fullName>
    </submittedName>
</protein>
<dbReference type="InParanoid" id="A0A0D0E7K2"/>
<dbReference type="EMBL" id="KN825130">
    <property type="protein sequence ID" value="KIK94090.1"/>
    <property type="molecule type" value="Genomic_DNA"/>
</dbReference>
<reference evidence="2" key="2">
    <citation type="submission" date="2015-01" db="EMBL/GenBank/DDBJ databases">
        <title>Evolutionary Origins and Diversification of the Mycorrhizal Mutualists.</title>
        <authorList>
            <consortium name="DOE Joint Genome Institute"/>
            <consortium name="Mycorrhizal Genomics Consortium"/>
            <person name="Kohler A."/>
            <person name="Kuo A."/>
            <person name="Nagy L.G."/>
            <person name="Floudas D."/>
            <person name="Copeland A."/>
            <person name="Barry K.W."/>
            <person name="Cichocki N."/>
            <person name="Veneault-Fourrey C."/>
            <person name="LaButti K."/>
            <person name="Lindquist E.A."/>
            <person name="Lipzen A."/>
            <person name="Lundell T."/>
            <person name="Morin E."/>
            <person name="Murat C."/>
            <person name="Riley R."/>
            <person name="Ohm R."/>
            <person name="Sun H."/>
            <person name="Tunlid A."/>
            <person name="Henrissat B."/>
            <person name="Grigoriev I.V."/>
            <person name="Hibbett D.S."/>
            <person name="Martin F."/>
        </authorList>
    </citation>
    <scope>NUCLEOTIDE SEQUENCE [LARGE SCALE GENOMIC DNA]</scope>
    <source>
        <strain evidence="2">Ve08.2h10</strain>
    </source>
</reference>
<evidence type="ECO:0000313" key="2">
    <source>
        <dbReference type="Proteomes" id="UP000054538"/>
    </source>
</evidence>
<name>A0A0D0E7K2_9AGAM</name>
<gene>
    <name evidence="1" type="ORF">PAXRUDRAFT_828336</name>
</gene>